<dbReference type="InterPro" id="IPR028154">
    <property type="entry name" value="AMP-dep_Lig_C"/>
</dbReference>
<dbReference type="Gene3D" id="3.40.50.12780">
    <property type="entry name" value="N-terminal domain of ligase-like"/>
    <property type="match status" value="1"/>
</dbReference>
<evidence type="ECO:0000256" key="2">
    <source>
        <dbReference type="ARBA" id="ARBA00011245"/>
    </source>
</evidence>
<feature type="domain" description="AMP-dependent synthetase/ligase" evidence="5">
    <location>
        <begin position="82"/>
        <end position="288"/>
    </location>
</feature>
<dbReference type="InterPro" id="IPR011880">
    <property type="entry name" value="PA_CoA_ligase"/>
</dbReference>
<keyword evidence="3" id="KW-0436">Ligase</keyword>
<evidence type="ECO:0000259" key="5">
    <source>
        <dbReference type="Pfam" id="PF00501"/>
    </source>
</evidence>
<proteinExistence type="predicted"/>
<dbReference type="PANTHER" id="PTHR43439:SF1">
    <property type="entry name" value="PHENYLACETATE-COENZYME A LIGASE"/>
    <property type="match status" value="1"/>
</dbReference>
<evidence type="ECO:0000256" key="1">
    <source>
        <dbReference type="ARBA" id="ARBA00005211"/>
    </source>
</evidence>
<accession>X1AXL0</accession>
<organism evidence="7">
    <name type="scientific">marine sediment metagenome</name>
    <dbReference type="NCBI Taxonomy" id="412755"/>
    <lineage>
        <taxon>unclassified sequences</taxon>
        <taxon>metagenomes</taxon>
        <taxon>ecological metagenomes</taxon>
    </lineage>
</organism>
<dbReference type="InterPro" id="IPR000873">
    <property type="entry name" value="AMP-dep_synth/lig_dom"/>
</dbReference>
<gene>
    <name evidence="7" type="ORF">S01H4_07785</name>
</gene>
<dbReference type="CDD" id="cd05913">
    <property type="entry name" value="PaaK"/>
    <property type="match status" value="1"/>
</dbReference>
<evidence type="ECO:0000259" key="6">
    <source>
        <dbReference type="Pfam" id="PF14535"/>
    </source>
</evidence>
<dbReference type="EMBL" id="BART01002587">
    <property type="protein sequence ID" value="GAG64501.1"/>
    <property type="molecule type" value="Genomic_DNA"/>
</dbReference>
<dbReference type="InterPro" id="IPR045851">
    <property type="entry name" value="AMP-bd_C_sf"/>
</dbReference>
<evidence type="ECO:0000313" key="7">
    <source>
        <dbReference type="EMBL" id="GAG64501.1"/>
    </source>
</evidence>
<evidence type="ECO:0000256" key="3">
    <source>
        <dbReference type="ARBA" id="ARBA00022598"/>
    </source>
</evidence>
<keyword evidence="4" id="KW-0547">Nucleotide-binding</keyword>
<comment type="caution">
    <text evidence="7">The sequence shown here is derived from an EMBL/GenBank/DDBJ whole genome shotgun (WGS) entry which is preliminary data.</text>
</comment>
<name>X1AXL0_9ZZZZ</name>
<sequence>MGSIYWEEKVETLSRDELEKLQLERLKKTLINVYENVDFYKKRLDDAGINPYNFNNLDDAVKIPFTTKDDLRKNYPFKLFARPMDKVVRIHSSSGTTGNPTVVGYTKNDIDIWGNLIARQLFSVGVREGDIIQNSYGYGLFTGGLGLHYGAELLGSTVIPVSGGNTERQIKIMTDYRSTVICCTPSYILYIAEAGKELGVDFSKLPLKIGILGAEPWTNEMRKEIESRLYIDAVDIYGISEIIGPGVSLECLCKSGLHVAEDHFLVEIIDPETGKKLPPGKQGELVFTSLTKEAIPLLRYRTRDLSVLNTGECDCGRTHARMAKPMGRTDDMLIIRGINVFPSQIEEVLMKVKEIEPHYLIVVDRK</sequence>
<dbReference type="GO" id="GO:0000166">
    <property type="term" value="F:nucleotide binding"/>
    <property type="evidence" value="ECO:0007669"/>
    <property type="project" value="UniProtKB-KW"/>
</dbReference>
<protein>
    <recommendedName>
        <fullName evidence="8">AMP-dependent synthetase/ligase domain-containing protein</fullName>
    </recommendedName>
</protein>
<reference evidence="7" key="1">
    <citation type="journal article" date="2014" name="Front. Microbiol.">
        <title>High frequency of phylogenetically diverse reductive dehalogenase-homologous genes in deep subseafloor sedimentary metagenomes.</title>
        <authorList>
            <person name="Kawai M."/>
            <person name="Futagami T."/>
            <person name="Toyoda A."/>
            <person name="Takaki Y."/>
            <person name="Nishi S."/>
            <person name="Hori S."/>
            <person name="Arai W."/>
            <person name="Tsubouchi T."/>
            <person name="Morono Y."/>
            <person name="Uchiyama I."/>
            <person name="Ito T."/>
            <person name="Fujiyama A."/>
            <person name="Inagaki F."/>
            <person name="Takami H."/>
        </authorList>
    </citation>
    <scope>NUCLEOTIDE SEQUENCE</scope>
    <source>
        <strain evidence="7">Expedition CK06-06</strain>
    </source>
</reference>
<feature type="non-terminal residue" evidence="7">
    <location>
        <position position="366"/>
    </location>
</feature>
<dbReference type="InterPro" id="IPR042099">
    <property type="entry name" value="ANL_N_sf"/>
</dbReference>
<feature type="domain" description="AMP-dependent ligase C-terminal" evidence="6">
    <location>
        <begin position="337"/>
        <end position="366"/>
    </location>
</feature>
<dbReference type="InterPro" id="IPR051414">
    <property type="entry name" value="Adenylate-forming_Reductase"/>
</dbReference>
<dbReference type="FunFam" id="3.40.50.12780:FF:000016">
    <property type="entry name" value="Phenylacetate-coenzyme A ligase"/>
    <property type="match status" value="1"/>
</dbReference>
<dbReference type="SUPFAM" id="SSF56801">
    <property type="entry name" value="Acetyl-CoA synthetase-like"/>
    <property type="match status" value="1"/>
</dbReference>
<dbReference type="Gene3D" id="3.30.300.30">
    <property type="match status" value="1"/>
</dbReference>
<dbReference type="AlphaFoldDB" id="X1AXL0"/>
<comment type="pathway">
    <text evidence="1">Aromatic compound metabolism.</text>
</comment>
<dbReference type="Pfam" id="PF14535">
    <property type="entry name" value="AMP-binding_C_2"/>
    <property type="match status" value="1"/>
</dbReference>
<dbReference type="GO" id="GO:0047475">
    <property type="term" value="F:phenylacetate-CoA ligase activity"/>
    <property type="evidence" value="ECO:0007669"/>
    <property type="project" value="InterPro"/>
</dbReference>
<dbReference type="PANTHER" id="PTHR43439">
    <property type="entry name" value="PHENYLACETATE-COENZYME A LIGASE"/>
    <property type="match status" value="1"/>
</dbReference>
<evidence type="ECO:0008006" key="8">
    <source>
        <dbReference type="Google" id="ProtNLM"/>
    </source>
</evidence>
<dbReference type="Pfam" id="PF00501">
    <property type="entry name" value="AMP-binding"/>
    <property type="match status" value="1"/>
</dbReference>
<dbReference type="GO" id="GO:0010124">
    <property type="term" value="P:phenylacetate catabolic process"/>
    <property type="evidence" value="ECO:0007669"/>
    <property type="project" value="InterPro"/>
</dbReference>
<comment type="subunit">
    <text evidence="2">Monomer.</text>
</comment>
<evidence type="ECO:0000256" key="4">
    <source>
        <dbReference type="ARBA" id="ARBA00022741"/>
    </source>
</evidence>